<dbReference type="GO" id="GO:0035556">
    <property type="term" value="P:intracellular signal transduction"/>
    <property type="evidence" value="ECO:0007669"/>
    <property type="project" value="TreeGrafter"/>
</dbReference>
<feature type="compositionally biased region" description="Polar residues" evidence="2">
    <location>
        <begin position="399"/>
        <end position="432"/>
    </location>
</feature>
<dbReference type="Proteomes" id="UP000000689">
    <property type="component" value="Chromosome 4"/>
</dbReference>
<dbReference type="InterPro" id="IPR013878">
    <property type="entry name" value="Mo25"/>
</dbReference>
<dbReference type="EMBL" id="HE580270">
    <property type="protein sequence ID" value="CCD24775.1"/>
    <property type="molecule type" value="Genomic_DNA"/>
</dbReference>
<dbReference type="AlphaFoldDB" id="G0WAG4"/>
<proteinExistence type="inferred from homology"/>
<feature type="region of interest" description="Disordered" evidence="2">
    <location>
        <begin position="45"/>
        <end position="82"/>
    </location>
</feature>
<dbReference type="GeneID" id="11495178"/>
<evidence type="ECO:0008006" key="5">
    <source>
        <dbReference type="Google" id="ProtNLM"/>
    </source>
</evidence>
<dbReference type="GO" id="GO:0043332">
    <property type="term" value="C:mating projection tip"/>
    <property type="evidence" value="ECO:0007669"/>
    <property type="project" value="EnsemblFungi"/>
</dbReference>
<name>G0WAG4_NAUDC</name>
<feature type="compositionally biased region" description="Low complexity" evidence="2">
    <location>
        <begin position="45"/>
        <end position="81"/>
    </location>
</feature>
<evidence type="ECO:0000313" key="3">
    <source>
        <dbReference type="EMBL" id="CCD24775.1"/>
    </source>
</evidence>
<sequence length="517" mass="58133">MFKKYKNQDLDMAFWWKKNPKTSSDYVKLISNQLAKIAASSSSSTVLSTSSSQPNSTNAIAASNSSMNPSSSPNSTSATSDSNKKLQEECSKYLIGLKHFILADTDPHPSPEAIDELYTAMFRSDLFYDLILHIPDLEFEARKEVMIIFAICLNYSKDNKFVTVDYFIQQPKTINLMLKICESSLQQKRSASHDVFLVIGNMIIECIKYEQLCRIILKDPQLWNFFEFAKLANFEISTQSLQILNAVFTTHSKLVSKEFFNNSNNIINFIKRINKLMTHGNYVTKRQSTKLLASLIIQRNFNQLMNTYINAPESLKIIMNLMTDKSKNLQLEAFNCFKILIANPRKSKPILDILIKNREKLLKYFETFGLDNQDPVFLNEREFVIDRIENLPRIISANIDPSSSSTMANNPNINLMSSSPSSHNTTGILSPMNTANITNTTASLTTQTATPSSHKLANLSSHSRGGAAISNTSVANIINNNNSNVSENINSINHTSHTNHNHSSHNHGHTSQDSHLS</sequence>
<dbReference type="GO" id="GO:0000131">
    <property type="term" value="C:incipient cellular bud site"/>
    <property type="evidence" value="ECO:0007669"/>
    <property type="project" value="EnsemblFungi"/>
</dbReference>
<dbReference type="Pfam" id="PF08569">
    <property type="entry name" value="Mo25"/>
    <property type="match status" value="1"/>
</dbReference>
<protein>
    <recommendedName>
        <fullName evidence="5">Protein HYM1</fullName>
    </recommendedName>
</protein>
<organism evidence="3 4">
    <name type="scientific">Naumovozyma dairenensis (strain ATCC 10597 / BCRC 20456 / CBS 421 / NBRC 0211 / NRRL Y-12639)</name>
    <name type="common">Saccharomyces dairenensis</name>
    <dbReference type="NCBI Taxonomy" id="1071378"/>
    <lineage>
        <taxon>Eukaryota</taxon>
        <taxon>Fungi</taxon>
        <taxon>Dikarya</taxon>
        <taxon>Ascomycota</taxon>
        <taxon>Saccharomycotina</taxon>
        <taxon>Saccharomycetes</taxon>
        <taxon>Saccharomycetales</taxon>
        <taxon>Saccharomycetaceae</taxon>
        <taxon>Naumovozyma</taxon>
    </lineage>
</organism>
<dbReference type="Gene3D" id="1.25.10.10">
    <property type="entry name" value="Leucine-rich Repeat Variant"/>
    <property type="match status" value="1"/>
</dbReference>
<dbReference type="GO" id="GO:0044732">
    <property type="term" value="C:mitotic spindle pole body"/>
    <property type="evidence" value="ECO:0007669"/>
    <property type="project" value="EnsemblFungi"/>
</dbReference>
<dbReference type="InterPro" id="IPR011989">
    <property type="entry name" value="ARM-like"/>
</dbReference>
<comment type="similarity">
    <text evidence="1">Belongs to the Mo25 family.</text>
</comment>
<reference evidence="3 4" key="1">
    <citation type="journal article" date="2011" name="Proc. Natl. Acad. Sci. U.S.A.">
        <title>Evolutionary erosion of yeast sex chromosomes by mating-type switching accidents.</title>
        <authorList>
            <person name="Gordon J.L."/>
            <person name="Armisen D."/>
            <person name="Proux-Wera E."/>
            <person name="Oheigeartaigh S.S."/>
            <person name="Byrne K.P."/>
            <person name="Wolfe K.H."/>
        </authorList>
    </citation>
    <scope>NUCLEOTIDE SEQUENCE [LARGE SCALE GENOMIC DNA]</scope>
    <source>
        <strain evidence="4">ATCC 10597 / BCRC 20456 / CBS 421 / NBRC 0211 / NRRL Y-12639</strain>
    </source>
</reference>
<accession>G0WAG4</accession>
<gene>
    <name evidence="3" type="primary">NDAI0D04620</name>
    <name evidence="3" type="ordered locus">NDAI_0D04620</name>
</gene>
<evidence type="ECO:0000313" key="4">
    <source>
        <dbReference type="Proteomes" id="UP000000689"/>
    </source>
</evidence>
<feature type="compositionally biased region" description="Basic residues" evidence="2">
    <location>
        <begin position="497"/>
        <end position="508"/>
    </location>
</feature>
<dbReference type="SUPFAM" id="SSF48371">
    <property type="entry name" value="ARM repeat"/>
    <property type="match status" value="1"/>
</dbReference>
<dbReference type="GO" id="GO:0005933">
    <property type="term" value="C:cellular bud"/>
    <property type="evidence" value="ECO:0007669"/>
    <property type="project" value="EnsemblFungi"/>
</dbReference>
<dbReference type="HOGENOM" id="CLU_035755_0_0_1"/>
<feature type="region of interest" description="Disordered" evidence="2">
    <location>
        <begin position="488"/>
        <end position="517"/>
    </location>
</feature>
<dbReference type="GO" id="GO:0007118">
    <property type="term" value="P:budding cell apical bud growth"/>
    <property type="evidence" value="ECO:0007669"/>
    <property type="project" value="EnsemblFungi"/>
</dbReference>
<evidence type="ECO:0000256" key="1">
    <source>
        <dbReference type="ARBA" id="ARBA00011012"/>
    </source>
</evidence>
<feature type="region of interest" description="Disordered" evidence="2">
    <location>
        <begin position="399"/>
        <end position="433"/>
    </location>
</feature>
<dbReference type="KEGG" id="ndi:NDAI_0D04620"/>
<dbReference type="RefSeq" id="XP_003670018.1">
    <property type="nucleotide sequence ID" value="XM_003669970.1"/>
</dbReference>
<dbReference type="STRING" id="1071378.G0WAG4"/>
<dbReference type="PANTHER" id="PTHR10182">
    <property type="entry name" value="CALCIUM-BINDING PROTEIN 39-RELATED"/>
    <property type="match status" value="1"/>
</dbReference>
<dbReference type="GO" id="GO:0000920">
    <property type="term" value="P:septum digestion after cytokinesis"/>
    <property type="evidence" value="ECO:0007669"/>
    <property type="project" value="EnsemblFungi"/>
</dbReference>
<dbReference type="PANTHER" id="PTHR10182:SF3">
    <property type="entry name" value="PROTEIN MO25"/>
    <property type="match status" value="1"/>
</dbReference>
<dbReference type="GO" id="GO:0006355">
    <property type="term" value="P:regulation of DNA-templated transcription"/>
    <property type="evidence" value="ECO:0007669"/>
    <property type="project" value="EnsemblFungi"/>
</dbReference>
<dbReference type="OrthoDB" id="609103at2759"/>
<dbReference type="GO" id="GO:0043539">
    <property type="term" value="F:protein serine/threonine kinase activator activity"/>
    <property type="evidence" value="ECO:0007669"/>
    <property type="project" value="TreeGrafter"/>
</dbReference>
<evidence type="ECO:0000256" key="2">
    <source>
        <dbReference type="SAM" id="MobiDB-lite"/>
    </source>
</evidence>
<dbReference type="OMA" id="VMCGQFL"/>
<dbReference type="InterPro" id="IPR016024">
    <property type="entry name" value="ARM-type_fold"/>
</dbReference>
<keyword evidence="4" id="KW-1185">Reference proteome</keyword>
<dbReference type="eggNOG" id="KOG1566">
    <property type="taxonomic scope" value="Eukaryota"/>
</dbReference>